<reference evidence="1" key="1">
    <citation type="submission" date="2020-06" db="EMBL/GenBank/DDBJ databases">
        <title>Analysis procedures for assessing recovery of high quality, complete, closed genomes from Nanopore long read metagenome sequencing.</title>
        <authorList>
            <person name="Bessarab I."/>
            <person name="Arumugam K."/>
            <person name="Haryono M."/>
            <person name="Liu X."/>
            <person name="Roy S."/>
            <person name="Zuniga-Montanez R.E."/>
            <person name="Qiu G."/>
            <person name="Drautz-Moses D.I."/>
            <person name="Law Y.Y."/>
            <person name="Wuertz S."/>
            <person name="Lauro F.M."/>
            <person name="Huson D.H."/>
            <person name="Williams R.B."/>
        </authorList>
    </citation>
    <scope>NUCLEOTIDE SEQUENCE [LARGE SCALE GENOMIC DNA]</scope>
    <source>
        <strain evidence="1">SSD2</strain>
    </source>
</reference>
<gene>
    <name evidence="1" type="ORF">HZT40_02495</name>
</gene>
<sequence length="109" mass="11320">MLRNNSFTGIQPLLRLSNLQVLNLDGNAILDISALSPAAPAALPLPLLSQLSVDGSRLKVASLPRLGSLSYLQASHNCLAAADVPASATEVYWGGQRALVSGVCPPYAP</sequence>
<accession>A0A7L6ANM8</accession>
<dbReference type="PROSITE" id="PS51450">
    <property type="entry name" value="LRR"/>
    <property type="match status" value="1"/>
</dbReference>
<dbReference type="InterPro" id="IPR001611">
    <property type="entry name" value="Leu-rich_rpt"/>
</dbReference>
<evidence type="ECO:0000313" key="1">
    <source>
        <dbReference type="EMBL" id="QLQ30670.1"/>
    </source>
</evidence>
<name>A0A7L6ANM8_9GAMM</name>
<evidence type="ECO:0000313" key="2">
    <source>
        <dbReference type="Proteomes" id="UP000510621"/>
    </source>
</evidence>
<keyword evidence="2" id="KW-1185">Reference proteome</keyword>
<dbReference type="SUPFAM" id="SSF52058">
    <property type="entry name" value="L domain-like"/>
    <property type="match status" value="1"/>
</dbReference>
<proteinExistence type="predicted"/>
<organism evidence="1 2">
    <name type="scientific">Candidatus Thiothrix singaporensis</name>
    <dbReference type="NCBI Taxonomy" id="2799669"/>
    <lineage>
        <taxon>Bacteria</taxon>
        <taxon>Pseudomonadati</taxon>
        <taxon>Pseudomonadota</taxon>
        <taxon>Gammaproteobacteria</taxon>
        <taxon>Thiotrichales</taxon>
        <taxon>Thiotrichaceae</taxon>
        <taxon>Thiothrix</taxon>
    </lineage>
</organism>
<dbReference type="InterPro" id="IPR032675">
    <property type="entry name" value="LRR_dom_sf"/>
</dbReference>
<dbReference type="Proteomes" id="UP000510621">
    <property type="component" value="Chromosome"/>
</dbReference>
<dbReference type="KEGG" id="this:HZT40_02495"/>
<dbReference type="AlphaFoldDB" id="A0A7L6ANM8"/>
<dbReference type="Gene3D" id="3.80.10.10">
    <property type="entry name" value="Ribonuclease Inhibitor"/>
    <property type="match status" value="1"/>
</dbReference>
<protein>
    <submittedName>
        <fullName evidence="1">Leucine-rich repeat domain-containing protein</fullName>
    </submittedName>
</protein>
<dbReference type="EMBL" id="CP059265">
    <property type="protein sequence ID" value="QLQ30670.1"/>
    <property type="molecule type" value="Genomic_DNA"/>
</dbReference>